<feature type="chain" id="PRO_5032277749" description="TrbC/VIRB2 family protein" evidence="2">
    <location>
        <begin position="33"/>
        <end position="117"/>
    </location>
</feature>
<dbReference type="AlphaFoldDB" id="A0A841E9R4"/>
<organism evidence="3 4">
    <name type="scientific">Streptomonospora salina</name>
    <dbReference type="NCBI Taxonomy" id="104205"/>
    <lineage>
        <taxon>Bacteria</taxon>
        <taxon>Bacillati</taxon>
        <taxon>Actinomycetota</taxon>
        <taxon>Actinomycetes</taxon>
        <taxon>Streptosporangiales</taxon>
        <taxon>Nocardiopsidaceae</taxon>
        <taxon>Streptomonospora</taxon>
    </lineage>
</organism>
<evidence type="ECO:0000313" key="4">
    <source>
        <dbReference type="Proteomes" id="UP000578077"/>
    </source>
</evidence>
<keyword evidence="4" id="KW-1185">Reference proteome</keyword>
<dbReference type="Proteomes" id="UP000578077">
    <property type="component" value="Unassembled WGS sequence"/>
</dbReference>
<evidence type="ECO:0000256" key="1">
    <source>
        <dbReference type="SAM" id="Phobius"/>
    </source>
</evidence>
<dbReference type="Pfam" id="PF18895">
    <property type="entry name" value="T4SS_pilin"/>
    <property type="match status" value="1"/>
</dbReference>
<proteinExistence type="predicted"/>
<keyword evidence="1" id="KW-0472">Membrane</keyword>
<keyword evidence="2" id="KW-0732">Signal</keyword>
<feature type="transmembrane region" description="Helical" evidence="1">
    <location>
        <begin position="94"/>
        <end position="114"/>
    </location>
</feature>
<evidence type="ECO:0008006" key="5">
    <source>
        <dbReference type="Google" id="ProtNLM"/>
    </source>
</evidence>
<keyword evidence="1" id="KW-1133">Transmembrane helix</keyword>
<protein>
    <recommendedName>
        <fullName evidence="5">TrbC/VIRB2 family protein</fullName>
    </recommendedName>
</protein>
<gene>
    <name evidence="3" type="ORF">HNR25_001800</name>
</gene>
<feature type="transmembrane region" description="Helical" evidence="1">
    <location>
        <begin position="50"/>
        <end position="74"/>
    </location>
</feature>
<dbReference type="EMBL" id="JACHLY010000001">
    <property type="protein sequence ID" value="MBB5998049.1"/>
    <property type="molecule type" value="Genomic_DNA"/>
</dbReference>
<dbReference type="RefSeq" id="WP_221457469.1">
    <property type="nucleotide sequence ID" value="NZ_BAABKT010000023.1"/>
</dbReference>
<accession>A0A841E9R4</accession>
<evidence type="ECO:0000256" key="2">
    <source>
        <dbReference type="SAM" id="SignalP"/>
    </source>
</evidence>
<name>A0A841E9R4_9ACTN</name>
<reference evidence="3 4" key="1">
    <citation type="submission" date="2020-08" db="EMBL/GenBank/DDBJ databases">
        <title>Sequencing the genomes of 1000 actinobacteria strains.</title>
        <authorList>
            <person name="Klenk H.-P."/>
        </authorList>
    </citation>
    <scope>NUCLEOTIDE SEQUENCE [LARGE SCALE GENOMIC DNA]</scope>
    <source>
        <strain evidence="3 4">DSM 44593</strain>
    </source>
</reference>
<sequence length="117" mass="11943">MPLPRARPARVAVVGALLCVLFVLAPGSAALAQGAEQPGVSDLGEVITNIRNWLVGLLVALATLLLTIGGLRYLLAGGDPGEVSKAKDTLKYSALGYGVAILAPILVEILRGFVGLG</sequence>
<feature type="signal peptide" evidence="2">
    <location>
        <begin position="1"/>
        <end position="32"/>
    </location>
</feature>
<comment type="caution">
    <text evidence="3">The sequence shown here is derived from an EMBL/GenBank/DDBJ whole genome shotgun (WGS) entry which is preliminary data.</text>
</comment>
<keyword evidence="1" id="KW-0812">Transmembrane</keyword>
<evidence type="ECO:0000313" key="3">
    <source>
        <dbReference type="EMBL" id="MBB5998049.1"/>
    </source>
</evidence>
<dbReference type="InterPro" id="IPR043993">
    <property type="entry name" value="T4SS_pilin"/>
</dbReference>